<feature type="transmembrane region" description="Helical" evidence="1">
    <location>
        <begin position="44"/>
        <end position="62"/>
    </location>
</feature>
<accession>A0A1Y6FWT8</accession>
<evidence type="ECO:0000256" key="1">
    <source>
        <dbReference type="SAM" id="Phobius"/>
    </source>
</evidence>
<organism evidence="2 3">
    <name type="scientific">Pseudidiomarina planktonica</name>
    <dbReference type="NCBI Taxonomy" id="1323738"/>
    <lineage>
        <taxon>Bacteria</taxon>
        <taxon>Pseudomonadati</taxon>
        <taxon>Pseudomonadota</taxon>
        <taxon>Gammaproteobacteria</taxon>
        <taxon>Alteromonadales</taxon>
        <taxon>Idiomarinaceae</taxon>
        <taxon>Pseudidiomarina</taxon>
    </lineage>
</organism>
<dbReference type="Pfam" id="PF11381">
    <property type="entry name" value="DUF3185"/>
    <property type="match status" value="1"/>
</dbReference>
<dbReference type="RefSeq" id="WP_086435095.1">
    <property type="nucleotide sequence ID" value="NZ_FXWH01000002.1"/>
</dbReference>
<proteinExistence type="predicted"/>
<evidence type="ECO:0000313" key="2">
    <source>
        <dbReference type="EMBL" id="SMQ80048.1"/>
    </source>
</evidence>
<protein>
    <submittedName>
        <fullName evidence="2">Uncharacterized protein</fullName>
    </submittedName>
</protein>
<keyword evidence="1" id="KW-0472">Membrane</keyword>
<keyword evidence="1" id="KW-1133">Transmembrane helix</keyword>
<dbReference type="EMBL" id="FXWH01000002">
    <property type="protein sequence ID" value="SMQ80048.1"/>
    <property type="molecule type" value="Genomic_DNA"/>
</dbReference>
<keyword evidence="1" id="KW-0812">Transmembrane</keyword>
<name>A0A1Y6FWT8_9GAMM</name>
<feature type="transmembrane region" description="Helical" evidence="1">
    <location>
        <begin position="7"/>
        <end position="24"/>
    </location>
</feature>
<dbReference type="AlphaFoldDB" id="A0A1Y6FWT8"/>
<gene>
    <name evidence="2" type="ORF">SAMN06297229_1962</name>
</gene>
<sequence length="65" mass="6919">MNKIIGIALLVAGVILLYFGWEAYNSAASQATEMMTGQPTDNSMWFLIAGAVAVIIGLFGLIRGK</sequence>
<evidence type="ECO:0000313" key="3">
    <source>
        <dbReference type="Proteomes" id="UP000194450"/>
    </source>
</evidence>
<keyword evidence="3" id="KW-1185">Reference proteome</keyword>
<dbReference type="OrthoDB" id="6199344at2"/>
<reference evidence="3" key="1">
    <citation type="submission" date="2017-04" db="EMBL/GenBank/DDBJ databases">
        <authorList>
            <person name="Varghese N."/>
            <person name="Submissions S."/>
        </authorList>
    </citation>
    <scope>NUCLEOTIDE SEQUENCE [LARGE SCALE GENOMIC DNA]</scope>
</reference>
<dbReference type="InterPro" id="IPR021521">
    <property type="entry name" value="DUF3185"/>
</dbReference>
<dbReference type="Proteomes" id="UP000194450">
    <property type="component" value="Unassembled WGS sequence"/>
</dbReference>